<dbReference type="InterPro" id="IPR030456">
    <property type="entry name" value="TF_fork_head_CS_2"/>
</dbReference>
<gene>
    <name evidence="9" type="ORF">GSOID_T00010324001</name>
</gene>
<dbReference type="InterPro" id="IPR036390">
    <property type="entry name" value="WH_DNA-bd_sf"/>
</dbReference>
<dbReference type="PANTHER" id="PTHR46078">
    <property type="entry name" value="FORKHEAD BOX PROTEIN J2 FAMILY MEMBER"/>
    <property type="match status" value="1"/>
</dbReference>
<evidence type="ECO:0000313" key="10">
    <source>
        <dbReference type="Proteomes" id="UP000001307"/>
    </source>
</evidence>
<evidence type="ECO:0000256" key="6">
    <source>
        <dbReference type="PROSITE-ProRule" id="PRU00089"/>
    </source>
</evidence>
<dbReference type="Pfam" id="PF00250">
    <property type="entry name" value="Forkhead"/>
    <property type="match status" value="1"/>
</dbReference>
<evidence type="ECO:0000313" key="9">
    <source>
        <dbReference type="EMBL" id="CBY24460.1"/>
    </source>
</evidence>
<evidence type="ECO:0000256" key="5">
    <source>
        <dbReference type="ARBA" id="ARBA00034868"/>
    </source>
</evidence>
<evidence type="ECO:0000259" key="8">
    <source>
        <dbReference type="PROSITE" id="PS50039"/>
    </source>
</evidence>
<dbReference type="CDD" id="cd00059">
    <property type="entry name" value="FH_FOX"/>
    <property type="match status" value="1"/>
</dbReference>
<accession>E4XFS1</accession>
<dbReference type="PROSITE" id="PS00658">
    <property type="entry name" value="FORK_HEAD_2"/>
    <property type="match status" value="1"/>
</dbReference>
<organism evidence="9">
    <name type="scientific">Oikopleura dioica</name>
    <name type="common">Tunicate</name>
    <dbReference type="NCBI Taxonomy" id="34765"/>
    <lineage>
        <taxon>Eukaryota</taxon>
        <taxon>Metazoa</taxon>
        <taxon>Chordata</taxon>
        <taxon>Tunicata</taxon>
        <taxon>Appendicularia</taxon>
        <taxon>Copelata</taxon>
        <taxon>Oikopleuridae</taxon>
        <taxon>Oikopleura</taxon>
    </lineage>
</organism>
<dbReference type="InParanoid" id="E4XFS1"/>
<keyword evidence="2 6" id="KW-0238">DNA-binding</keyword>
<dbReference type="GO" id="GO:0000981">
    <property type="term" value="F:DNA-binding transcription factor activity, RNA polymerase II-specific"/>
    <property type="evidence" value="ECO:0007669"/>
    <property type="project" value="TreeGrafter"/>
</dbReference>
<evidence type="ECO:0000256" key="7">
    <source>
        <dbReference type="SAM" id="MobiDB-lite"/>
    </source>
</evidence>
<dbReference type="GO" id="GO:0005634">
    <property type="term" value="C:nucleus"/>
    <property type="evidence" value="ECO:0007669"/>
    <property type="project" value="UniProtKB-SubCell"/>
</dbReference>
<dbReference type="AlphaFoldDB" id="E4XFS1"/>
<name>E4XFS1_OIKDI</name>
<protein>
    <recommendedName>
        <fullName evidence="5">Forkhead box protein G1</fullName>
    </recommendedName>
</protein>
<dbReference type="EMBL" id="FN653046">
    <property type="protein sequence ID" value="CBY24460.1"/>
    <property type="molecule type" value="Genomic_DNA"/>
</dbReference>
<sequence>MSRKHEKEDKVDANGNKKPSHSYADLIRMAIESTTTQQMTLNQIYEYVLENFPYYRSATHGWKNSIRHNLSLSACFQKVQRPKGHPGKGGYWTIDPNPAQSEFGRQRKRPAPTSLEDVSEPKRQLVGPTKAEIAGACKEVYEQILKPIDNGQMPAQVDFSALFNPHTSSGSLFEPFTSQLPNPSTVPSSCGSSRLPSVYSFQNSPMSTHSSDAPGTDFMTIRKLKI</sequence>
<feature type="domain" description="Fork-head" evidence="8">
    <location>
        <begin position="18"/>
        <end position="108"/>
    </location>
</feature>
<keyword evidence="10" id="KW-1185">Reference proteome</keyword>
<feature type="region of interest" description="Disordered" evidence="7">
    <location>
        <begin position="83"/>
        <end position="122"/>
    </location>
</feature>
<evidence type="ECO:0000256" key="3">
    <source>
        <dbReference type="ARBA" id="ARBA00023163"/>
    </source>
</evidence>
<keyword evidence="1" id="KW-0805">Transcription regulation</keyword>
<dbReference type="PRINTS" id="PR00053">
    <property type="entry name" value="FORKHEAD"/>
</dbReference>
<dbReference type="OrthoDB" id="10029558at2759"/>
<feature type="DNA-binding region" description="Fork-head" evidence="6">
    <location>
        <begin position="18"/>
        <end position="108"/>
    </location>
</feature>
<feature type="compositionally biased region" description="Basic and acidic residues" evidence="7">
    <location>
        <begin position="1"/>
        <end position="12"/>
    </location>
</feature>
<keyword evidence="4 6" id="KW-0539">Nucleus</keyword>
<dbReference type="InterPro" id="IPR036388">
    <property type="entry name" value="WH-like_DNA-bd_sf"/>
</dbReference>
<dbReference type="GO" id="GO:0000978">
    <property type="term" value="F:RNA polymerase II cis-regulatory region sequence-specific DNA binding"/>
    <property type="evidence" value="ECO:0007669"/>
    <property type="project" value="TreeGrafter"/>
</dbReference>
<dbReference type="PANTHER" id="PTHR46078:SF2">
    <property type="entry name" value="FORK-HEAD DOMAIN-CONTAINING PROTEIN"/>
    <property type="match status" value="1"/>
</dbReference>
<evidence type="ECO:0000256" key="4">
    <source>
        <dbReference type="ARBA" id="ARBA00023242"/>
    </source>
</evidence>
<dbReference type="PROSITE" id="PS50039">
    <property type="entry name" value="FORK_HEAD_3"/>
    <property type="match status" value="1"/>
</dbReference>
<dbReference type="Gene3D" id="1.10.10.10">
    <property type="entry name" value="Winged helix-like DNA-binding domain superfamily/Winged helix DNA-binding domain"/>
    <property type="match status" value="1"/>
</dbReference>
<dbReference type="InterPro" id="IPR045912">
    <property type="entry name" value="FOXJ2/3-like"/>
</dbReference>
<dbReference type="SMART" id="SM00339">
    <property type="entry name" value="FH"/>
    <property type="match status" value="1"/>
</dbReference>
<comment type="subcellular location">
    <subcellularLocation>
        <location evidence="6">Nucleus</location>
    </subcellularLocation>
</comment>
<dbReference type="Proteomes" id="UP000001307">
    <property type="component" value="Unassembled WGS sequence"/>
</dbReference>
<dbReference type="SUPFAM" id="SSF46785">
    <property type="entry name" value="Winged helix' DNA-binding domain"/>
    <property type="match status" value="1"/>
</dbReference>
<dbReference type="InterPro" id="IPR001766">
    <property type="entry name" value="Fork_head_dom"/>
</dbReference>
<evidence type="ECO:0000256" key="1">
    <source>
        <dbReference type="ARBA" id="ARBA00023015"/>
    </source>
</evidence>
<proteinExistence type="predicted"/>
<feature type="region of interest" description="Disordered" evidence="7">
    <location>
        <begin position="1"/>
        <end position="20"/>
    </location>
</feature>
<keyword evidence="3" id="KW-0804">Transcription</keyword>
<reference evidence="9" key="1">
    <citation type="journal article" date="2010" name="Science">
        <title>Plasticity of animal genome architecture unmasked by rapid evolution of a pelagic tunicate.</title>
        <authorList>
            <person name="Denoeud F."/>
            <person name="Henriet S."/>
            <person name="Mungpakdee S."/>
            <person name="Aury J.M."/>
            <person name="Da Silva C."/>
            <person name="Brinkmann H."/>
            <person name="Mikhaleva J."/>
            <person name="Olsen L.C."/>
            <person name="Jubin C."/>
            <person name="Canestro C."/>
            <person name="Bouquet J.M."/>
            <person name="Danks G."/>
            <person name="Poulain J."/>
            <person name="Campsteijn C."/>
            <person name="Adamski M."/>
            <person name="Cross I."/>
            <person name="Yadetie F."/>
            <person name="Muffato M."/>
            <person name="Louis A."/>
            <person name="Butcher S."/>
            <person name="Tsagkogeorga G."/>
            <person name="Konrad A."/>
            <person name="Singh S."/>
            <person name="Jensen M.F."/>
            <person name="Cong E.H."/>
            <person name="Eikeseth-Otteraa H."/>
            <person name="Noel B."/>
            <person name="Anthouard V."/>
            <person name="Porcel B.M."/>
            <person name="Kachouri-Lafond R."/>
            <person name="Nishino A."/>
            <person name="Ugolini M."/>
            <person name="Chourrout P."/>
            <person name="Nishida H."/>
            <person name="Aasland R."/>
            <person name="Huzurbazar S."/>
            <person name="Westhof E."/>
            <person name="Delsuc F."/>
            <person name="Lehrach H."/>
            <person name="Reinhardt R."/>
            <person name="Weissenbach J."/>
            <person name="Roy S.W."/>
            <person name="Artiguenave F."/>
            <person name="Postlethwait J.H."/>
            <person name="Manak J.R."/>
            <person name="Thompson E.M."/>
            <person name="Jaillon O."/>
            <person name="Du Pasquier L."/>
            <person name="Boudinot P."/>
            <person name="Liberles D.A."/>
            <person name="Volff J.N."/>
            <person name="Philippe H."/>
            <person name="Lenhard B."/>
            <person name="Roest Crollius H."/>
            <person name="Wincker P."/>
            <person name="Chourrout D."/>
        </authorList>
    </citation>
    <scope>NUCLEOTIDE SEQUENCE [LARGE SCALE GENOMIC DNA]</scope>
</reference>
<evidence type="ECO:0000256" key="2">
    <source>
        <dbReference type="ARBA" id="ARBA00023125"/>
    </source>
</evidence>
<dbReference type="FunFam" id="1.10.10.10:FF:000135">
    <property type="entry name" value="forkhead box protein G1"/>
    <property type="match status" value="1"/>
</dbReference>